<dbReference type="InterPro" id="IPR010562">
    <property type="entry name" value="Haemolymph_juvenile_hormone-bd"/>
</dbReference>
<dbReference type="AlphaFoldDB" id="A0A979FMW7"/>
<organism evidence="1 2">
    <name type="scientific">Hyalella azteca</name>
    <name type="common">Amphipod</name>
    <dbReference type="NCBI Taxonomy" id="294128"/>
    <lineage>
        <taxon>Eukaryota</taxon>
        <taxon>Metazoa</taxon>
        <taxon>Ecdysozoa</taxon>
        <taxon>Arthropoda</taxon>
        <taxon>Crustacea</taxon>
        <taxon>Multicrustacea</taxon>
        <taxon>Malacostraca</taxon>
        <taxon>Eumalacostraca</taxon>
        <taxon>Peracarida</taxon>
        <taxon>Amphipoda</taxon>
        <taxon>Senticaudata</taxon>
        <taxon>Talitrida</taxon>
        <taxon>Talitroidea</taxon>
        <taxon>Hyalellidae</taxon>
        <taxon>Hyalella</taxon>
    </lineage>
</organism>
<dbReference type="InterPro" id="IPR038606">
    <property type="entry name" value="To_sf"/>
</dbReference>
<accession>A0A979FMW7</accession>
<dbReference type="KEGG" id="hazt:125178353"/>
<reference evidence="2" key="1">
    <citation type="submission" date="2025-08" db="UniProtKB">
        <authorList>
            <consortium name="RefSeq"/>
        </authorList>
    </citation>
    <scope>IDENTIFICATION</scope>
    <source>
        <tissue evidence="2">Whole organism</tissue>
    </source>
</reference>
<sequence length="160" mass="17985">MGRIFGLPLQAAGAYSAIRNGIEVVAESDLGLRADGRMYLKNVNLKLFKTKSHHLQLENPSGSNTVLSDVMQNFLNEVFDMILRAQHPDLQKMYGDFMAKVIKPAVDSLPLDVVSYIPNANSLDKHRRKTNERLIGEAQATVFQRSNFVYGLYPITLMLM</sequence>
<proteinExistence type="predicted"/>
<dbReference type="OrthoDB" id="7419171at2759"/>
<gene>
    <name evidence="2" type="primary">LOC125178353</name>
</gene>
<dbReference type="Gene3D" id="3.15.10.30">
    <property type="entry name" value="Haemolymph juvenile hormone binding protein"/>
    <property type="match status" value="1"/>
</dbReference>
<evidence type="ECO:0000313" key="2">
    <source>
        <dbReference type="RefSeq" id="XP_047737846.1"/>
    </source>
</evidence>
<protein>
    <submittedName>
        <fullName evidence="2">Uncharacterized protein LOC125178353</fullName>
    </submittedName>
</protein>
<dbReference type="Pfam" id="PF06585">
    <property type="entry name" value="JHBP"/>
    <property type="match status" value="1"/>
</dbReference>
<evidence type="ECO:0000313" key="1">
    <source>
        <dbReference type="Proteomes" id="UP000694843"/>
    </source>
</evidence>
<name>A0A979FMW7_HYAAZ</name>
<dbReference type="GeneID" id="125178353"/>
<dbReference type="RefSeq" id="XP_047737846.1">
    <property type="nucleotide sequence ID" value="XM_047881890.1"/>
</dbReference>
<dbReference type="Proteomes" id="UP000694843">
    <property type="component" value="Unplaced"/>
</dbReference>
<keyword evidence="1" id="KW-1185">Reference proteome</keyword>